<dbReference type="KEGG" id="rarg:115751024"/>
<gene>
    <name evidence="4" type="primary">LOC115751024</name>
</gene>
<dbReference type="AlphaFoldDB" id="A0A8B8QED2"/>
<feature type="signal peptide" evidence="2">
    <location>
        <begin position="1"/>
        <end position="21"/>
    </location>
</feature>
<feature type="compositionally biased region" description="Low complexity" evidence="1">
    <location>
        <begin position="27"/>
        <end position="37"/>
    </location>
</feature>
<evidence type="ECO:0000313" key="4">
    <source>
        <dbReference type="RefSeq" id="XP_030544557.1"/>
    </source>
</evidence>
<keyword evidence="2" id="KW-0732">Signal</keyword>
<reference evidence="4" key="1">
    <citation type="submission" date="2025-08" db="UniProtKB">
        <authorList>
            <consortium name="RefSeq"/>
        </authorList>
    </citation>
    <scope>IDENTIFICATION</scope>
    <source>
        <tissue evidence="4">Leaf</tissue>
    </source>
</reference>
<dbReference type="Proteomes" id="UP000827889">
    <property type="component" value="Chromosome 4"/>
</dbReference>
<dbReference type="OrthoDB" id="1903945at2759"/>
<evidence type="ECO:0000256" key="2">
    <source>
        <dbReference type="SAM" id="SignalP"/>
    </source>
</evidence>
<dbReference type="GeneID" id="115751024"/>
<sequence length="104" mass="11206">MKTHLAVHLLLLMLLISQTEGKTRKLLTATTPTTMAPNSMEETTQGGSEANPRLKGKRSNGGQLGGGKENFAVNSSSSSEHYPDIMDIAGMDYTPAKRKPPIHN</sequence>
<dbReference type="Pfam" id="PF21529">
    <property type="entry name" value="GLV1-2"/>
    <property type="match status" value="1"/>
</dbReference>
<evidence type="ECO:0000256" key="1">
    <source>
        <dbReference type="SAM" id="MobiDB-lite"/>
    </source>
</evidence>
<accession>A0A8B8QED2</accession>
<dbReference type="InterPro" id="IPR049306">
    <property type="entry name" value="GLV1-2"/>
</dbReference>
<name>A0A8B8QED2_9MYRT</name>
<protein>
    <submittedName>
        <fullName evidence="4">Uncharacterized protein LOC115751024</fullName>
    </submittedName>
</protein>
<feature type="region of interest" description="Disordered" evidence="1">
    <location>
        <begin position="27"/>
        <end position="83"/>
    </location>
</feature>
<keyword evidence="3" id="KW-1185">Reference proteome</keyword>
<dbReference type="RefSeq" id="XP_030544557.1">
    <property type="nucleotide sequence ID" value="XM_030688697.2"/>
</dbReference>
<feature type="chain" id="PRO_5034234707" evidence="2">
    <location>
        <begin position="22"/>
        <end position="104"/>
    </location>
</feature>
<evidence type="ECO:0000313" key="3">
    <source>
        <dbReference type="Proteomes" id="UP000827889"/>
    </source>
</evidence>
<proteinExistence type="predicted"/>
<organism evidence="3 4">
    <name type="scientific">Rhodamnia argentea</name>
    <dbReference type="NCBI Taxonomy" id="178133"/>
    <lineage>
        <taxon>Eukaryota</taxon>
        <taxon>Viridiplantae</taxon>
        <taxon>Streptophyta</taxon>
        <taxon>Embryophyta</taxon>
        <taxon>Tracheophyta</taxon>
        <taxon>Spermatophyta</taxon>
        <taxon>Magnoliopsida</taxon>
        <taxon>eudicotyledons</taxon>
        <taxon>Gunneridae</taxon>
        <taxon>Pentapetalae</taxon>
        <taxon>rosids</taxon>
        <taxon>malvids</taxon>
        <taxon>Myrtales</taxon>
        <taxon>Myrtaceae</taxon>
        <taxon>Myrtoideae</taxon>
        <taxon>Myrteae</taxon>
        <taxon>Australasian group</taxon>
        <taxon>Rhodamnia</taxon>
    </lineage>
</organism>